<evidence type="ECO:0000256" key="5">
    <source>
        <dbReference type="ARBA" id="ARBA00023004"/>
    </source>
</evidence>
<dbReference type="PROSITE" id="PS00086">
    <property type="entry name" value="CYTOCHROME_P450"/>
    <property type="match status" value="1"/>
</dbReference>
<evidence type="ECO:0000256" key="1">
    <source>
        <dbReference type="ARBA" id="ARBA00010617"/>
    </source>
</evidence>
<dbReference type="CDD" id="cd11030">
    <property type="entry name" value="CYP105-like"/>
    <property type="match status" value="1"/>
</dbReference>
<dbReference type="InterPro" id="IPR017972">
    <property type="entry name" value="Cyt_P450_CS"/>
</dbReference>
<dbReference type="GO" id="GO:0004497">
    <property type="term" value="F:monooxygenase activity"/>
    <property type="evidence" value="ECO:0007669"/>
    <property type="project" value="UniProtKB-KW"/>
</dbReference>
<evidence type="ECO:0000256" key="3">
    <source>
        <dbReference type="ARBA" id="ARBA00022723"/>
    </source>
</evidence>
<dbReference type="PANTHER" id="PTHR46696">
    <property type="entry name" value="P450, PUTATIVE (EUROFUNG)-RELATED"/>
    <property type="match status" value="1"/>
</dbReference>
<keyword evidence="5 7" id="KW-0408">Iron</keyword>
<evidence type="ECO:0000256" key="7">
    <source>
        <dbReference type="RuleBase" id="RU000461"/>
    </source>
</evidence>
<comment type="similarity">
    <text evidence="1 7">Belongs to the cytochrome P450 family.</text>
</comment>
<dbReference type="OrthoDB" id="4133219at2"/>
<evidence type="ECO:0000256" key="4">
    <source>
        <dbReference type="ARBA" id="ARBA00023002"/>
    </source>
</evidence>
<dbReference type="Gene3D" id="1.10.630.10">
    <property type="entry name" value="Cytochrome P450"/>
    <property type="match status" value="1"/>
</dbReference>
<dbReference type="Pfam" id="PF00067">
    <property type="entry name" value="p450"/>
    <property type="match status" value="1"/>
</dbReference>
<evidence type="ECO:0000256" key="8">
    <source>
        <dbReference type="SAM" id="MobiDB-lite"/>
    </source>
</evidence>
<dbReference type="GO" id="GO:0020037">
    <property type="term" value="F:heme binding"/>
    <property type="evidence" value="ECO:0007669"/>
    <property type="project" value="InterPro"/>
</dbReference>
<dbReference type="GO" id="GO:0005506">
    <property type="term" value="F:iron ion binding"/>
    <property type="evidence" value="ECO:0007669"/>
    <property type="project" value="InterPro"/>
</dbReference>
<sequence>MSQTTTPDSRSFPLRRQCPLAPPPEYDRLRAEEPVSKVRLPTGGAAWLVTRYEDVRTVLSSPVFSADGTRPGFPTLLPGQAQVLRRPPFIRMDPPQHSFYRRMLIQEFTLKRIKTMRPGIQASVNRLLDDLLAMTPPVDLVEAFALPVSSLVICQLLGVPYDDHEFFQSRSKVGVSGQSTAEQFAAALGELRAYMDGLITRKQQEPGDDLLSKLVTEHLEPVGELRRDELLMMCLMLLNAGHETTANMISLGTVALLEHPDQLAALRENPELLPDAIEELLRYLSIADLVTTRIAAEETELSGTRIRAGEGVIALLAAADWDPAVFPEPERLDVHRGNRHHVAFGYGVHQCLGQNLARAELEIVFATLFERIPALRVAVPVDELPYKHGNLAYGVHELPVTW</sequence>
<feature type="region of interest" description="Disordered" evidence="8">
    <location>
        <begin position="1"/>
        <end position="26"/>
    </location>
</feature>
<dbReference type="RefSeq" id="WP_111175127.1">
    <property type="nucleotide sequence ID" value="NZ_POUD01000002.1"/>
</dbReference>
<accession>A0A2W2FNU0</accession>
<keyword evidence="2 7" id="KW-0349">Heme</keyword>
<dbReference type="InterPro" id="IPR036396">
    <property type="entry name" value="Cyt_P450_sf"/>
</dbReference>
<protein>
    <submittedName>
        <fullName evidence="9">Cytochrome P450</fullName>
    </submittedName>
</protein>
<dbReference type="GO" id="GO:0016705">
    <property type="term" value="F:oxidoreductase activity, acting on paired donors, with incorporation or reduction of molecular oxygen"/>
    <property type="evidence" value="ECO:0007669"/>
    <property type="project" value="InterPro"/>
</dbReference>
<keyword evidence="6 7" id="KW-0503">Monooxygenase</keyword>
<evidence type="ECO:0000313" key="9">
    <source>
        <dbReference type="EMBL" id="PZG23517.1"/>
    </source>
</evidence>
<dbReference type="SUPFAM" id="SSF48264">
    <property type="entry name" value="Cytochrome P450"/>
    <property type="match status" value="1"/>
</dbReference>
<dbReference type="PRINTS" id="PR00359">
    <property type="entry name" value="BP450"/>
</dbReference>
<dbReference type="FunFam" id="1.10.630.10:FF:000018">
    <property type="entry name" value="Cytochrome P450 monooxygenase"/>
    <property type="match status" value="1"/>
</dbReference>
<dbReference type="InterPro" id="IPR002397">
    <property type="entry name" value="Cyt_P450_B"/>
</dbReference>
<keyword evidence="10" id="KW-1185">Reference proteome</keyword>
<reference evidence="9 10" key="1">
    <citation type="submission" date="2018-01" db="EMBL/GenBank/DDBJ databases">
        <title>Draft genome sequence of Nonomuraea sp. KC333.</title>
        <authorList>
            <person name="Sahin N."/>
            <person name="Saygin H."/>
            <person name="Ay H."/>
        </authorList>
    </citation>
    <scope>NUCLEOTIDE SEQUENCE [LARGE SCALE GENOMIC DNA]</scope>
    <source>
        <strain evidence="9 10">KC333</strain>
    </source>
</reference>
<dbReference type="Proteomes" id="UP000249304">
    <property type="component" value="Unassembled WGS sequence"/>
</dbReference>
<dbReference type="AlphaFoldDB" id="A0A2W2FNU0"/>
<gene>
    <name evidence="9" type="ORF">C1J01_00945</name>
</gene>
<dbReference type="InterPro" id="IPR001128">
    <property type="entry name" value="Cyt_P450"/>
</dbReference>
<dbReference type="EMBL" id="POUD01000002">
    <property type="protein sequence ID" value="PZG23517.1"/>
    <property type="molecule type" value="Genomic_DNA"/>
</dbReference>
<dbReference type="PRINTS" id="PR00385">
    <property type="entry name" value="P450"/>
</dbReference>
<dbReference type="PANTHER" id="PTHR46696:SF1">
    <property type="entry name" value="CYTOCHROME P450 YJIB-RELATED"/>
    <property type="match status" value="1"/>
</dbReference>
<keyword evidence="3 7" id="KW-0479">Metal-binding</keyword>
<organism evidence="9 10">
    <name type="scientific">Nonomuraea aridisoli</name>
    <dbReference type="NCBI Taxonomy" id="2070368"/>
    <lineage>
        <taxon>Bacteria</taxon>
        <taxon>Bacillati</taxon>
        <taxon>Actinomycetota</taxon>
        <taxon>Actinomycetes</taxon>
        <taxon>Streptosporangiales</taxon>
        <taxon>Streptosporangiaceae</taxon>
        <taxon>Nonomuraea</taxon>
    </lineage>
</organism>
<proteinExistence type="inferred from homology"/>
<name>A0A2W2FNU0_9ACTN</name>
<evidence type="ECO:0000256" key="6">
    <source>
        <dbReference type="ARBA" id="ARBA00023033"/>
    </source>
</evidence>
<evidence type="ECO:0000256" key="2">
    <source>
        <dbReference type="ARBA" id="ARBA00022617"/>
    </source>
</evidence>
<keyword evidence="4 7" id="KW-0560">Oxidoreductase</keyword>
<comment type="caution">
    <text evidence="9">The sequence shown here is derived from an EMBL/GenBank/DDBJ whole genome shotgun (WGS) entry which is preliminary data.</text>
</comment>
<evidence type="ECO:0000313" key="10">
    <source>
        <dbReference type="Proteomes" id="UP000249304"/>
    </source>
</evidence>